<organism evidence="3 4">
    <name type="scientific">Bifidobacterium dentium (strain ATCC 27534 / DSM 20436 / JCM 1195 / Bd1)</name>
    <dbReference type="NCBI Taxonomy" id="401473"/>
    <lineage>
        <taxon>Bacteria</taxon>
        <taxon>Bacillati</taxon>
        <taxon>Actinomycetota</taxon>
        <taxon>Actinomycetes</taxon>
        <taxon>Bifidobacteriales</taxon>
        <taxon>Bifidobacteriaceae</taxon>
        <taxon>Bifidobacterium</taxon>
    </lineage>
</organism>
<gene>
    <name evidence="3" type="ordered locus">BDP_0080</name>
</gene>
<dbReference type="EMBL" id="CP001750">
    <property type="protein sequence ID" value="ADB08770.1"/>
    <property type="molecule type" value="Genomic_DNA"/>
</dbReference>
<feature type="transmembrane region" description="Helical" evidence="2">
    <location>
        <begin position="316"/>
        <end position="333"/>
    </location>
</feature>
<dbReference type="AlphaFoldDB" id="D2Q724"/>
<evidence type="ECO:0000256" key="1">
    <source>
        <dbReference type="SAM" id="Coils"/>
    </source>
</evidence>
<feature type="coiled-coil region" evidence="1">
    <location>
        <begin position="33"/>
        <end position="98"/>
    </location>
</feature>
<proteinExistence type="predicted"/>
<feature type="transmembrane region" description="Helical" evidence="2">
    <location>
        <begin position="244"/>
        <end position="266"/>
    </location>
</feature>
<feature type="transmembrane region" description="Helical" evidence="2">
    <location>
        <begin position="173"/>
        <end position="193"/>
    </location>
</feature>
<feature type="transmembrane region" description="Helical" evidence="2">
    <location>
        <begin position="286"/>
        <end position="304"/>
    </location>
</feature>
<dbReference type="Proteomes" id="UP000008693">
    <property type="component" value="Chromosome"/>
</dbReference>
<dbReference type="HOGENOM" id="CLU_784500_0_0_11"/>
<feature type="coiled-coil region" evidence="1">
    <location>
        <begin position="123"/>
        <end position="169"/>
    </location>
</feature>
<protein>
    <submittedName>
        <fullName evidence="3">Hypothetical membrane spanning protein</fullName>
    </submittedName>
</protein>
<dbReference type="STRING" id="401473.BDP_0080"/>
<keyword evidence="2" id="KW-1133">Transmembrane helix</keyword>
<keyword evidence="2" id="KW-0812">Transmembrane</keyword>
<accession>D2Q724</accession>
<dbReference type="KEGG" id="bde:BDP_0080"/>
<evidence type="ECO:0000313" key="4">
    <source>
        <dbReference type="Proteomes" id="UP000008693"/>
    </source>
</evidence>
<keyword evidence="2" id="KW-0472">Membrane</keyword>
<keyword evidence="1" id="KW-0175">Coiled coil</keyword>
<dbReference type="eggNOG" id="ENOG5032EN2">
    <property type="taxonomic scope" value="Bacteria"/>
</dbReference>
<evidence type="ECO:0000313" key="3">
    <source>
        <dbReference type="EMBL" id="ADB08770.1"/>
    </source>
</evidence>
<evidence type="ECO:0000256" key="2">
    <source>
        <dbReference type="SAM" id="Phobius"/>
    </source>
</evidence>
<name>D2Q724_BIFDB</name>
<sequence length="343" mass="39514">METDPMGDMFSQMFDRMKPQEPANTTPTMGTDMIRLEAENRELERQIAELRDGNSTLSSENRELRSTNQRLLSANRTLRKQLSELNETSRLLEETKRREHDCAEKEEHCRRILNREATLKQDEARLESDRAKLDGERKRLRENIAEQVRQQAEQEQERLRNDADRQRGKDRRVLFALCVGVCASVIPLLVIIMQGRWHALMASLPEWVHARGQQLSAIGKWFNSTGTWIGGIIPQGWWNGPLTLLVMLVIFVIVCGIPLLVVIVYAAASKAAVMYWWREQTMGVHIILWTLLMLICLVVADRLATIPDSPMRWPTWWILLAAITHPVYLLAIAPRISQFIKGD</sequence>
<keyword evidence="4" id="KW-1185">Reference proteome</keyword>
<reference evidence="3 4" key="1">
    <citation type="journal article" date="2009" name="PLoS Genet.">
        <title>The Bifidobacterium dentium Bd1 genome sequence reflects its genetic adaptation to the human oral cavity.</title>
        <authorList>
            <person name="Ventura M."/>
            <person name="Turroni F."/>
            <person name="Zomer A."/>
            <person name="Foroni E."/>
            <person name="Giubellini V."/>
            <person name="Bottacini F."/>
            <person name="Canchaya C."/>
            <person name="Claesson M.J."/>
            <person name="He F."/>
            <person name="Mantzourani M."/>
            <person name="Mulas L."/>
            <person name="Ferrarini A."/>
            <person name="Gao B."/>
            <person name="Delledonne M."/>
            <person name="Henrissat B."/>
            <person name="Coutinho P."/>
            <person name="Oggioni M."/>
            <person name="Gupta R.S."/>
            <person name="Zhang Z."/>
            <person name="Beighton D."/>
            <person name="Fitzgerald G.F."/>
            <person name="O'Toole P.W."/>
            <person name="van Sinderen D."/>
        </authorList>
    </citation>
    <scope>NUCLEOTIDE SEQUENCE [LARGE SCALE GENOMIC DNA]</scope>
    <source>
        <strain evidence="4">ATCC 27534 / DSM 20436 / JCM 1195 / Bd1</strain>
    </source>
</reference>